<reference evidence="1 2" key="1">
    <citation type="submission" date="2013-06" db="EMBL/GenBank/DDBJ databases">
        <title>Complete genome sequence of Paenibacillus mucilaginosus K02.</title>
        <authorList>
            <person name="Xiao B."/>
            <person name="Sun L."/>
            <person name="Xiao L."/>
            <person name="Lian B."/>
        </authorList>
    </citation>
    <scope>NUCLEOTIDE SEQUENCE [LARGE SCALE GENOMIC DNA]</scope>
    <source>
        <strain evidence="1 2">K02</strain>
    </source>
</reference>
<accession>R9UPK7</accession>
<dbReference type="KEGG" id="pmw:B2K_39990"/>
<protein>
    <submittedName>
        <fullName evidence="1">Uncharacterized protein</fullName>
    </submittedName>
</protein>
<proteinExistence type="predicted"/>
<name>R9UPK7_9BACL</name>
<dbReference type="Proteomes" id="UP000007392">
    <property type="component" value="Chromosome"/>
</dbReference>
<dbReference type="EMBL" id="CP003422">
    <property type="protein sequence ID" value="AGN70767.1"/>
    <property type="molecule type" value="Genomic_DNA"/>
</dbReference>
<evidence type="ECO:0000313" key="1">
    <source>
        <dbReference type="EMBL" id="AGN70767.1"/>
    </source>
</evidence>
<evidence type="ECO:0000313" key="2">
    <source>
        <dbReference type="Proteomes" id="UP000007392"/>
    </source>
</evidence>
<sequence>MIVLCRINRKLAWKRPIMNAAAFDRSGLGTLSVSARLRVGMKEAVRRQCTAAVRKPVFGGCCAG</sequence>
<organism evidence="1 2">
    <name type="scientific">Paenibacillus mucilaginosus K02</name>
    <dbReference type="NCBI Taxonomy" id="997761"/>
    <lineage>
        <taxon>Bacteria</taxon>
        <taxon>Bacillati</taxon>
        <taxon>Bacillota</taxon>
        <taxon>Bacilli</taxon>
        <taxon>Bacillales</taxon>
        <taxon>Paenibacillaceae</taxon>
        <taxon>Paenibacillus</taxon>
    </lineage>
</organism>
<dbReference type="HOGENOM" id="CLU_207239_0_0_9"/>
<gene>
    <name evidence="1" type="ORF">B2K_39990</name>
</gene>
<dbReference type="AlphaFoldDB" id="R9UPK7"/>